<evidence type="ECO:0000313" key="4">
    <source>
        <dbReference type="EMBL" id="CAG9177446.1"/>
    </source>
</evidence>
<accession>A0ABN7YZ64</accession>
<keyword evidence="5" id="KW-1185">Reference proteome</keyword>
<keyword evidence="1" id="KW-1277">Toxin-antitoxin system</keyword>
<evidence type="ECO:0000256" key="2">
    <source>
        <dbReference type="ARBA" id="ARBA00022722"/>
    </source>
</evidence>
<keyword evidence="3" id="KW-0378">Hydrolase</keyword>
<keyword evidence="2" id="KW-0540">Nuclease</keyword>
<organism evidence="4 5">
    <name type="scientific">Cupriavidus respiraculi</name>
    <dbReference type="NCBI Taxonomy" id="195930"/>
    <lineage>
        <taxon>Bacteria</taxon>
        <taxon>Pseudomonadati</taxon>
        <taxon>Pseudomonadota</taxon>
        <taxon>Betaproteobacteria</taxon>
        <taxon>Burkholderiales</taxon>
        <taxon>Burkholderiaceae</taxon>
        <taxon>Cupriavidus</taxon>
    </lineage>
</organism>
<dbReference type="EMBL" id="CAJZAH010000003">
    <property type="protein sequence ID" value="CAG9177446.1"/>
    <property type="molecule type" value="Genomic_DNA"/>
</dbReference>
<evidence type="ECO:0008006" key="6">
    <source>
        <dbReference type="Google" id="ProtNLM"/>
    </source>
</evidence>
<dbReference type="Proteomes" id="UP000721236">
    <property type="component" value="Unassembled WGS sequence"/>
</dbReference>
<name>A0ABN7YZ64_9BURK</name>
<dbReference type="InterPro" id="IPR008201">
    <property type="entry name" value="HepT-like"/>
</dbReference>
<evidence type="ECO:0000313" key="5">
    <source>
        <dbReference type="Proteomes" id="UP000721236"/>
    </source>
</evidence>
<evidence type="ECO:0000256" key="3">
    <source>
        <dbReference type="ARBA" id="ARBA00022801"/>
    </source>
</evidence>
<comment type="caution">
    <text evidence="4">The sequence shown here is derived from an EMBL/GenBank/DDBJ whole genome shotgun (WGS) entry which is preliminary data.</text>
</comment>
<protein>
    <recommendedName>
        <fullName evidence="6">DUF86 domain-containing protein</fullName>
    </recommendedName>
</protein>
<gene>
    <name evidence="4" type="ORF">LMG21510_03302</name>
</gene>
<evidence type="ECO:0000256" key="1">
    <source>
        <dbReference type="ARBA" id="ARBA00022649"/>
    </source>
</evidence>
<sequence length="52" mass="5531">MASYAGMRDRIAHGYFEIDLDVVWDTVRSALPGLLTVLPGLKSDAGNAAPKA</sequence>
<dbReference type="Pfam" id="PF01934">
    <property type="entry name" value="HepT-like"/>
    <property type="match status" value="1"/>
</dbReference>
<proteinExistence type="predicted"/>
<reference evidence="4 5" key="1">
    <citation type="submission" date="2021-08" db="EMBL/GenBank/DDBJ databases">
        <authorList>
            <person name="Peeters C."/>
        </authorList>
    </citation>
    <scope>NUCLEOTIDE SEQUENCE [LARGE SCALE GENOMIC DNA]</scope>
    <source>
        <strain evidence="4 5">LMG 21510</strain>
    </source>
</reference>